<dbReference type="GO" id="GO:0046872">
    <property type="term" value="F:metal ion binding"/>
    <property type="evidence" value="ECO:0007669"/>
    <property type="project" value="InterPro"/>
</dbReference>
<dbReference type="InterPro" id="IPR003806">
    <property type="entry name" value="ATP-grasp_PylC-type"/>
</dbReference>
<organism evidence="6 7">
    <name type="scientific">Pontibacillus litoralis JSM 072002</name>
    <dbReference type="NCBI Taxonomy" id="1385512"/>
    <lineage>
        <taxon>Bacteria</taxon>
        <taxon>Bacillati</taxon>
        <taxon>Bacillota</taxon>
        <taxon>Bacilli</taxon>
        <taxon>Bacillales</taxon>
        <taxon>Bacillaceae</taxon>
        <taxon>Pontibacillus</taxon>
    </lineage>
</organism>
<keyword evidence="2 4" id="KW-0547">Nucleotide-binding</keyword>
<dbReference type="PROSITE" id="PS50975">
    <property type="entry name" value="ATP_GRASP"/>
    <property type="match status" value="1"/>
</dbReference>
<gene>
    <name evidence="6" type="ORF">N784_05285</name>
</gene>
<dbReference type="AlphaFoldDB" id="A0A0A5G5J8"/>
<evidence type="ECO:0000259" key="5">
    <source>
        <dbReference type="PROSITE" id="PS50975"/>
    </source>
</evidence>
<name>A0A0A5G5J8_9BACI</name>
<evidence type="ECO:0000256" key="2">
    <source>
        <dbReference type="ARBA" id="ARBA00022741"/>
    </source>
</evidence>
<dbReference type="InterPro" id="IPR052032">
    <property type="entry name" value="ATP-dep_AA_Ligase"/>
</dbReference>
<comment type="caution">
    <text evidence="6">The sequence shown here is derived from an EMBL/GenBank/DDBJ whole genome shotgun (WGS) entry which is preliminary data.</text>
</comment>
<dbReference type="STRING" id="1385512.N784_05285"/>
<dbReference type="Gene3D" id="3.30.470.20">
    <property type="entry name" value="ATP-grasp fold, B domain"/>
    <property type="match status" value="1"/>
</dbReference>
<dbReference type="OrthoDB" id="9803907at2"/>
<keyword evidence="7" id="KW-1185">Reference proteome</keyword>
<accession>A0A0A5G5J8</accession>
<evidence type="ECO:0000256" key="4">
    <source>
        <dbReference type="PROSITE-ProRule" id="PRU00409"/>
    </source>
</evidence>
<dbReference type="PANTHER" id="PTHR43585">
    <property type="entry name" value="FUMIPYRROLE BIOSYNTHESIS PROTEIN C"/>
    <property type="match status" value="1"/>
</dbReference>
<keyword evidence="1" id="KW-0436">Ligase</keyword>
<sequence>MKAKKLNILFSSVGRRYSLIRSFKKAMNDLGVKGSIVGTDINPLSPGLSIVDSKYLVSRCTSPEFIDELKDICRKEDIQAIIPLIDTELLVLARHKDEFRDIGVEIIVSDEGVINICNDKITTYKYFRENNFPTPKVLDFDFTLENAEFPLFVKPANGHGSINTFKVNNLNELEFFKKYVKNPIIQEFINGTEYTLDIFADLKGRVLSVVPRIRLETRAGETNKGKTVKSEKLIKVGKDVVEKLGAIGPVTLQCFVNEKGVYIIEINPRFGGGVPLGIASGADYPKMLIKLLLNEQVLPILNEFKEDMYMLRYEDAIFIEDNQ</sequence>
<dbReference type="InterPro" id="IPR048764">
    <property type="entry name" value="PylC_N"/>
</dbReference>
<proteinExistence type="predicted"/>
<dbReference type="GO" id="GO:0005524">
    <property type="term" value="F:ATP binding"/>
    <property type="evidence" value="ECO:0007669"/>
    <property type="project" value="UniProtKB-UniRule"/>
</dbReference>
<evidence type="ECO:0000313" key="6">
    <source>
        <dbReference type="EMBL" id="KGX86365.1"/>
    </source>
</evidence>
<evidence type="ECO:0000313" key="7">
    <source>
        <dbReference type="Proteomes" id="UP000030401"/>
    </source>
</evidence>
<dbReference type="InterPro" id="IPR011761">
    <property type="entry name" value="ATP-grasp"/>
</dbReference>
<dbReference type="Gene3D" id="3.40.50.20">
    <property type="match status" value="1"/>
</dbReference>
<dbReference type="eggNOG" id="COG0458">
    <property type="taxonomic scope" value="Bacteria"/>
</dbReference>
<dbReference type="PANTHER" id="PTHR43585:SF2">
    <property type="entry name" value="ATP-GRASP ENZYME FSQD"/>
    <property type="match status" value="1"/>
</dbReference>
<evidence type="ECO:0000256" key="1">
    <source>
        <dbReference type="ARBA" id="ARBA00022598"/>
    </source>
</evidence>
<dbReference type="Proteomes" id="UP000030401">
    <property type="component" value="Unassembled WGS sequence"/>
</dbReference>
<dbReference type="SUPFAM" id="SSF56059">
    <property type="entry name" value="Glutathione synthetase ATP-binding domain-like"/>
    <property type="match status" value="1"/>
</dbReference>
<dbReference type="Pfam" id="PF02655">
    <property type="entry name" value="ATP-grasp_3"/>
    <property type="match status" value="1"/>
</dbReference>
<dbReference type="RefSeq" id="WP_036834608.1">
    <property type="nucleotide sequence ID" value="NZ_AVPG01000014.1"/>
</dbReference>
<feature type="domain" description="ATP-grasp" evidence="5">
    <location>
        <begin position="124"/>
        <end position="293"/>
    </location>
</feature>
<dbReference type="EMBL" id="AVPG01000014">
    <property type="protein sequence ID" value="KGX86365.1"/>
    <property type="molecule type" value="Genomic_DNA"/>
</dbReference>
<protein>
    <recommendedName>
        <fullName evidence="5">ATP-grasp domain-containing protein</fullName>
    </recommendedName>
</protein>
<dbReference type="GO" id="GO:0016874">
    <property type="term" value="F:ligase activity"/>
    <property type="evidence" value="ECO:0007669"/>
    <property type="project" value="UniProtKB-KW"/>
</dbReference>
<reference evidence="6 7" key="1">
    <citation type="submission" date="2013-08" db="EMBL/GenBank/DDBJ databases">
        <authorList>
            <person name="Huang J."/>
            <person name="Wang G."/>
        </authorList>
    </citation>
    <scope>NUCLEOTIDE SEQUENCE [LARGE SCALE GENOMIC DNA]</scope>
    <source>
        <strain evidence="6 7">JSM 072002</strain>
    </source>
</reference>
<evidence type="ECO:0000256" key="3">
    <source>
        <dbReference type="ARBA" id="ARBA00022840"/>
    </source>
</evidence>
<dbReference type="Pfam" id="PF21360">
    <property type="entry name" value="PylC-like_N"/>
    <property type="match status" value="1"/>
</dbReference>
<keyword evidence="3 4" id="KW-0067">ATP-binding</keyword>
<dbReference type="Gene3D" id="3.30.1490.20">
    <property type="entry name" value="ATP-grasp fold, A domain"/>
    <property type="match status" value="1"/>
</dbReference>
<dbReference type="InterPro" id="IPR013815">
    <property type="entry name" value="ATP_grasp_subdomain_1"/>
</dbReference>